<dbReference type="RefSeq" id="WP_175104457.1">
    <property type="nucleotide sequence ID" value="NZ_CADIKM010000006.1"/>
</dbReference>
<evidence type="ECO:0000313" key="2">
    <source>
        <dbReference type="Proteomes" id="UP000494115"/>
    </source>
</evidence>
<organism evidence="1 2">
    <name type="scientific">Pararobbsia alpina</name>
    <dbReference type="NCBI Taxonomy" id="621374"/>
    <lineage>
        <taxon>Bacteria</taxon>
        <taxon>Pseudomonadati</taxon>
        <taxon>Pseudomonadota</taxon>
        <taxon>Betaproteobacteria</taxon>
        <taxon>Burkholderiales</taxon>
        <taxon>Burkholderiaceae</taxon>
        <taxon>Pararobbsia</taxon>
    </lineage>
</organism>
<name>A0A6S7B1H1_9BURK</name>
<accession>A0A6S7B1H1</accession>
<reference evidence="1 2" key="1">
    <citation type="submission" date="2020-04" db="EMBL/GenBank/DDBJ databases">
        <authorList>
            <person name="De Canck E."/>
        </authorList>
    </citation>
    <scope>NUCLEOTIDE SEQUENCE [LARGE SCALE GENOMIC DNA]</scope>
    <source>
        <strain evidence="1 2">LMG 28138</strain>
    </source>
</reference>
<gene>
    <name evidence="1" type="ORF">LMG28138_01862</name>
</gene>
<evidence type="ECO:0000313" key="1">
    <source>
        <dbReference type="EMBL" id="CAB3784704.1"/>
    </source>
</evidence>
<keyword evidence="2" id="KW-1185">Reference proteome</keyword>
<proteinExistence type="predicted"/>
<dbReference type="EMBL" id="CADIKM010000006">
    <property type="protein sequence ID" value="CAB3784704.1"/>
    <property type="molecule type" value="Genomic_DNA"/>
</dbReference>
<protein>
    <submittedName>
        <fullName evidence="1">Uncharacterized protein</fullName>
    </submittedName>
</protein>
<sequence>MKRKPSDIRPAAERYADKVELALVEKFNRSQECAGQWVSEEIDWAMEMLDEGAPADRTAHELFMKRAEI</sequence>
<dbReference type="AlphaFoldDB" id="A0A6S7B1H1"/>
<dbReference type="Proteomes" id="UP000494115">
    <property type="component" value="Unassembled WGS sequence"/>
</dbReference>